<name>A0A222FL95_9GAMM</name>
<dbReference type="Proteomes" id="UP000202440">
    <property type="component" value="Chromosome"/>
</dbReference>
<feature type="coiled-coil region" evidence="1">
    <location>
        <begin position="381"/>
        <end position="419"/>
    </location>
</feature>
<evidence type="ECO:0000313" key="3">
    <source>
        <dbReference type="Proteomes" id="UP000202440"/>
    </source>
</evidence>
<dbReference type="RefSeq" id="WP_094060620.1">
    <property type="nucleotide sequence ID" value="NZ_CP022530.1"/>
</dbReference>
<protein>
    <recommendedName>
        <fullName evidence="4">DUF349 domain-containing protein</fullName>
    </recommendedName>
</protein>
<accession>A0A222FL95</accession>
<gene>
    <name evidence="2" type="ORF">CHH28_12495</name>
</gene>
<sequence length="885" mass="101630">MALLKKFFKPKWQHDNPEVRRQALSDLQDEATLVSFIERESHTELRLQAVQKIRSTSVLQQLAQHKHDDVRSSARQQWLQVLLPEQGIDGVQDNQQLVQIAALTDDQQLRLAAISRITDQQERLQLAQTHPVAKVRLAAAEGIVDADKLQTLQQYAQGRDKAVYRLCKDRLAHARAEQEQLQAQQQQLQQFQEQLSYLNRLGYQPDFYARLQVLLKDWLTLRALASDDQQQSIDAALQQAQATLDAHQQEEQRRQQQQAQQQAAAEQQAQLLEQLHTLLQPSELTTEALEQALKPLQQQWDEAYSQHKPAASDIRAFENGQQILLTQLATLQTLEQQQAELSAWLQTDSSGSEQRLKQQLQQGRRWQQQLSWPGDHKPQWWQALHDKLEQLDAQLQQLKNTEQQRRADIDRQLDVLQDNLQRGHSKEANKLLSKLQQLIQKGAPAEQQRRLRSLAAQLHDMRDWQGFATTPKKEALVAQMQALVGADIAPDVLADKIQQLQTEWKQLAGGQSDQALWDQFQAAGDQAFEPCREYFAQRAQQREQFVEARRQLIAELNHYANNMEWQQADWKAVQKTLDVARQTFQQYSPVDRAAHKATQAEFRQACDAIQQPLQQHYHSNLQQKRALVDTAQALLTSDDLPAAIEQAKALQQQWKQVGMTPRREDQKLWKQFRQHCDALFARLDEQRQARKAGIDEAVSKAEALVAQAQSLQETQRSELAELTAQFNTIELPRGAHQRLQQRLKDIEQRQQQAQQQAHKAAELARWQGLCDKLQALHQGNEPLWQDAQLPSGCDAQLFEQAWQQLLTADQDAQELCIRMEILANIDSPTADQATRMAVQVQRLADGLGKGLSRDDERLQLVHLWLKATASDELLQRFISALKASI</sequence>
<feature type="coiled-coil region" evidence="1">
    <location>
        <begin position="230"/>
        <end position="274"/>
    </location>
</feature>
<dbReference type="InterPro" id="IPR007139">
    <property type="entry name" value="DUF349"/>
</dbReference>
<organism evidence="2 3">
    <name type="scientific">Bacterioplanes sanyensis</name>
    <dbReference type="NCBI Taxonomy" id="1249553"/>
    <lineage>
        <taxon>Bacteria</taxon>
        <taxon>Pseudomonadati</taxon>
        <taxon>Pseudomonadota</taxon>
        <taxon>Gammaproteobacteria</taxon>
        <taxon>Oceanospirillales</taxon>
        <taxon>Oceanospirillaceae</taxon>
        <taxon>Bacterioplanes</taxon>
    </lineage>
</organism>
<dbReference type="Pfam" id="PF03993">
    <property type="entry name" value="DUF349"/>
    <property type="match status" value="3"/>
</dbReference>
<keyword evidence="1" id="KW-0175">Coiled coil</keyword>
<dbReference type="AlphaFoldDB" id="A0A222FL95"/>
<keyword evidence="3" id="KW-1185">Reference proteome</keyword>
<proteinExistence type="predicted"/>
<dbReference type="KEGG" id="bsan:CHH28_12495"/>
<dbReference type="EMBL" id="CP022530">
    <property type="protein sequence ID" value="ASP39442.1"/>
    <property type="molecule type" value="Genomic_DNA"/>
</dbReference>
<feature type="coiled-coil region" evidence="1">
    <location>
        <begin position="164"/>
        <end position="201"/>
    </location>
</feature>
<feature type="coiled-coil region" evidence="1">
    <location>
        <begin position="694"/>
        <end position="763"/>
    </location>
</feature>
<evidence type="ECO:0000256" key="1">
    <source>
        <dbReference type="SAM" id="Coils"/>
    </source>
</evidence>
<evidence type="ECO:0008006" key="4">
    <source>
        <dbReference type="Google" id="ProtNLM"/>
    </source>
</evidence>
<dbReference type="OrthoDB" id="5523335at2"/>
<reference evidence="2 3" key="1">
    <citation type="submission" date="2017-07" db="EMBL/GenBank/DDBJ databases">
        <title>Annotated genome sequence of Bacterioplanes sanyensis isolated from Red Sea.</title>
        <authorList>
            <person name="Rehman Z.U."/>
        </authorList>
    </citation>
    <scope>NUCLEOTIDE SEQUENCE [LARGE SCALE GENOMIC DNA]</scope>
    <source>
        <strain evidence="2 3">NV9</strain>
    </source>
</reference>
<evidence type="ECO:0000313" key="2">
    <source>
        <dbReference type="EMBL" id="ASP39442.1"/>
    </source>
</evidence>